<evidence type="ECO:0000259" key="1">
    <source>
        <dbReference type="Pfam" id="PF03407"/>
    </source>
</evidence>
<dbReference type="PANTHER" id="PTHR47032:SF1">
    <property type="entry name" value="UDP-D-XYLOSE:L-FUCOSE ALPHA-1,3-D-XYLOSYLTRANSFERASE-RELATED"/>
    <property type="match status" value="1"/>
</dbReference>
<sequence length="302" mass="33899">MASVYMNFGRVDTTFLARAGGQKEGSWPNISIADISKSFWIHHGPRLPSKEFVEAVKDHLAAHLVAVLMTLPGETPERCSQISRPYGTSFVKTLTLLNALTLGLDVFFLDSDQVFFRNPLPYIVSRDIDVLVTGDCSSRLDTVPQSHFPSNIKTNIGLLYMRSKPLVIRAVINWLQYIVRRAPSERPVLDQTSFSGAMEGVSGEVGEKAMSLALLRSEYFPHWCIAECGCDTEGMDLGQPGWGVRRRGDGTCETELMRRWYNFHVPCTQGMDYKVRNLLELLYMYITRVGPVNSLSEPVDVI</sequence>
<accession>D8UK70</accession>
<keyword evidence="3" id="KW-1185">Reference proteome</keyword>
<dbReference type="eggNOG" id="ENOG502SWHA">
    <property type="taxonomic scope" value="Eukaryota"/>
</dbReference>
<evidence type="ECO:0000313" key="2">
    <source>
        <dbReference type="EMBL" id="EFJ39875.1"/>
    </source>
</evidence>
<dbReference type="InterPro" id="IPR052636">
    <property type="entry name" value="UDP-D-xylose:L-fucose_XylT"/>
</dbReference>
<reference evidence="2 3" key="1">
    <citation type="journal article" date="2010" name="Science">
        <title>Genomic analysis of organismal complexity in the multicellular green alga Volvox carteri.</title>
        <authorList>
            <person name="Prochnik S.E."/>
            <person name="Umen J."/>
            <person name="Nedelcu A.M."/>
            <person name="Hallmann A."/>
            <person name="Miller S.M."/>
            <person name="Nishii I."/>
            <person name="Ferris P."/>
            <person name="Kuo A."/>
            <person name="Mitros T."/>
            <person name="Fritz-Laylin L.K."/>
            <person name="Hellsten U."/>
            <person name="Chapman J."/>
            <person name="Simakov O."/>
            <person name="Rensing S.A."/>
            <person name="Terry A."/>
            <person name="Pangilinan J."/>
            <person name="Kapitonov V."/>
            <person name="Jurka J."/>
            <person name="Salamov A."/>
            <person name="Shapiro H."/>
            <person name="Schmutz J."/>
            <person name="Grimwood J."/>
            <person name="Lindquist E."/>
            <person name="Lucas S."/>
            <person name="Grigoriev I.V."/>
            <person name="Schmitt R."/>
            <person name="Kirk D."/>
            <person name="Rokhsar D.S."/>
        </authorList>
    </citation>
    <scope>NUCLEOTIDE SEQUENCE [LARGE SCALE GENOMIC DNA]</scope>
    <source>
        <strain evidence="3">f. Nagariensis / Eve</strain>
    </source>
</reference>
<dbReference type="InterPro" id="IPR005069">
    <property type="entry name" value="Nucl-diP-sugar_transferase"/>
</dbReference>
<dbReference type="KEGG" id="vcn:VOLCADRAFT_100431"/>
<dbReference type="OrthoDB" id="523104at2759"/>
<dbReference type="RefSeq" id="XP_002959052.1">
    <property type="nucleotide sequence ID" value="XM_002959006.1"/>
</dbReference>
<dbReference type="EMBL" id="GL378439">
    <property type="protein sequence ID" value="EFJ39875.1"/>
    <property type="molecule type" value="Genomic_DNA"/>
</dbReference>
<proteinExistence type="predicted"/>
<dbReference type="GeneID" id="9625805"/>
<name>D8UK70_VOLCA</name>
<dbReference type="GO" id="GO:0016757">
    <property type="term" value="F:glycosyltransferase activity"/>
    <property type="evidence" value="ECO:0007669"/>
    <property type="project" value="TreeGrafter"/>
</dbReference>
<dbReference type="InParanoid" id="D8UK70"/>
<dbReference type="PANTHER" id="PTHR47032">
    <property type="entry name" value="UDP-D-XYLOSE:L-FUCOSE ALPHA-1,3-D-XYLOSYLTRANSFERASE-RELATED"/>
    <property type="match status" value="1"/>
</dbReference>
<feature type="domain" description="Nucleotide-diphospho-sugar transferase" evidence="1">
    <location>
        <begin position="90"/>
        <end position="276"/>
    </location>
</feature>
<dbReference type="Proteomes" id="UP000001058">
    <property type="component" value="Unassembled WGS sequence"/>
</dbReference>
<dbReference type="Pfam" id="PF03407">
    <property type="entry name" value="Nucleotid_trans"/>
    <property type="match status" value="1"/>
</dbReference>
<dbReference type="AlphaFoldDB" id="D8UK70"/>
<protein>
    <recommendedName>
        <fullName evidence="1">Nucleotide-diphospho-sugar transferase domain-containing protein</fullName>
    </recommendedName>
</protein>
<gene>
    <name evidence="2" type="ORF">VOLCADRAFT_100431</name>
</gene>
<evidence type="ECO:0000313" key="3">
    <source>
        <dbReference type="Proteomes" id="UP000001058"/>
    </source>
</evidence>
<dbReference type="GO" id="GO:0005794">
    <property type="term" value="C:Golgi apparatus"/>
    <property type="evidence" value="ECO:0007669"/>
    <property type="project" value="TreeGrafter"/>
</dbReference>
<organism evidence="3">
    <name type="scientific">Volvox carteri f. nagariensis</name>
    <dbReference type="NCBI Taxonomy" id="3068"/>
    <lineage>
        <taxon>Eukaryota</taxon>
        <taxon>Viridiplantae</taxon>
        <taxon>Chlorophyta</taxon>
        <taxon>core chlorophytes</taxon>
        <taxon>Chlorophyceae</taxon>
        <taxon>CS clade</taxon>
        <taxon>Chlamydomonadales</taxon>
        <taxon>Volvocaceae</taxon>
        <taxon>Volvox</taxon>
    </lineage>
</organism>